<dbReference type="HOGENOM" id="CLU_2022333_0_0_9"/>
<reference evidence="1 2" key="1">
    <citation type="journal article" date="2014" name="Genome Announc.">
        <title>Draft Genome Sequence of Brevibacillus panacihumi Strain W25, a Halotolerant Hydrocarbon-Degrading Bacterium.</title>
        <authorList>
            <person name="Wang X."/>
            <person name="Jin D."/>
            <person name="Zhou L."/>
            <person name="Wu L."/>
            <person name="An W."/>
            <person name="Chen Y."/>
            <person name="Zhao L."/>
        </authorList>
    </citation>
    <scope>NUCLEOTIDE SEQUENCE [LARGE SCALE GENOMIC DNA]</scope>
    <source>
        <strain evidence="1 2">W25</strain>
    </source>
</reference>
<accession>V6M7R3</accession>
<dbReference type="RefSeq" id="WP_023556579.1">
    <property type="nucleotide sequence ID" value="NZ_KI629782.1"/>
</dbReference>
<keyword evidence="2" id="KW-1185">Reference proteome</keyword>
<organism evidence="1 2">
    <name type="scientific">Brevibacillus panacihumi W25</name>
    <dbReference type="NCBI Taxonomy" id="1408254"/>
    <lineage>
        <taxon>Bacteria</taxon>
        <taxon>Bacillati</taxon>
        <taxon>Bacillota</taxon>
        <taxon>Bacilli</taxon>
        <taxon>Bacillales</taxon>
        <taxon>Paenibacillaceae</taxon>
        <taxon>Brevibacillus</taxon>
    </lineage>
</organism>
<protein>
    <submittedName>
        <fullName evidence="1">Uncharacterized protein</fullName>
    </submittedName>
</protein>
<dbReference type="EMBL" id="AYJU01000016">
    <property type="protein sequence ID" value="EST54596.1"/>
    <property type="molecule type" value="Genomic_DNA"/>
</dbReference>
<gene>
    <name evidence="1" type="ORF">T458_13300</name>
</gene>
<dbReference type="Proteomes" id="UP000017973">
    <property type="component" value="Unassembled WGS sequence"/>
</dbReference>
<sequence length="122" mass="14236">MSGQNQDTNWIGVEQYYPATLFELKKGTRYSLLLTFQNPLKKEDELVLPSFLSNWTYGENRFIKPFKLLKCDLGLQTVYVEYEIVRKNRNLDEIKLLLIDFLAVYEVSGNPIVDVEDEHITG</sequence>
<dbReference type="AlphaFoldDB" id="V6M7R3"/>
<evidence type="ECO:0000313" key="2">
    <source>
        <dbReference type="Proteomes" id="UP000017973"/>
    </source>
</evidence>
<dbReference type="OrthoDB" id="2621202at2"/>
<comment type="caution">
    <text evidence="1">The sequence shown here is derived from an EMBL/GenBank/DDBJ whole genome shotgun (WGS) entry which is preliminary data.</text>
</comment>
<dbReference type="STRING" id="1408254.T458_13300"/>
<name>V6M7R3_9BACL</name>
<proteinExistence type="predicted"/>
<evidence type="ECO:0000313" key="1">
    <source>
        <dbReference type="EMBL" id="EST54596.1"/>
    </source>
</evidence>